<evidence type="ECO:0000256" key="7">
    <source>
        <dbReference type="SAM" id="Phobius"/>
    </source>
</evidence>
<dbReference type="Pfam" id="PF01566">
    <property type="entry name" value="Nramp"/>
    <property type="match status" value="1"/>
</dbReference>
<feature type="transmembrane region" description="Helical" evidence="7">
    <location>
        <begin position="194"/>
        <end position="220"/>
    </location>
</feature>
<protein>
    <submittedName>
        <fullName evidence="8">Manganese transport protein MntH</fullName>
    </submittedName>
</protein>
<dbReference type="InterPro" id="IPR001046">
    <property type="entry name" value="NRAMP_fam"/>
</dbReference>
<feature type="transmembrane region" description="Helical" evidence="7">
    <location>
        <begin position="109"/>
        <end position="130"/>
    </location>
</feature>
<feature type="transmembrane region" description="Helical" evidence="7">
    <location>
        <begin position="232"/>
        <end position="253"/>
    </location>
</feature>
<name>I5C6V1_9BACT</name>
<dbReference type="GO" id="GO:0015293">
    <property type="term" value="F:symporter activity"/>
    <property type="evidence" value="ECO:0007669"/>
    <property type="project" value="UniProtKB-KW"/>
</dbReference>
<dbReference type="PANTHER" id="PTHR11706">
    <property type="entry name" value="SOLUTE CARRIER PROTEIN FAMILY 11 MEMBER"/>
    <property type="match status" value="1"/>
</dbReference>
<keyword evidence="9" id="KW-1185">Reference proteome</keyword>
<comment type="caution">
    <text evidence="8">The sequence shown here is derived from an EMBL/GenBank/DDBJ whole genome shotgun (WGS) entry which is preliminary data.</text>
</comment>
<dbReference type="PANTHER" id="PTHR11706:SF33">
    <property type="entry name" value="NATURAL RESISTANCE-ASSOCIATED MACROPHAGE PROTEIN 2"/>
    <property type="match status" value="1"/>
</dbReference>
<organism evidence="8 9">
    <name type="scientific">Nitritalea halalkaliphila LW7</name>
    <dbReference type="NCBI Taxonomy" id="1189621"/>
    <lineage>
        <taxon>Bacteria</taxon>
        <taxon>Pseudomonadati</taxon>
        <taxon>Bacteroidota</taxon>
        <taxon>Cytophagia</taxon>
        <taxon>Cytophagales</taxon>
        <taxon>Cyclobacteriaceae</taxon>
        <taxon>Nitritalea</taxon>
    </lineage>
</organism>
<evidence type="ECO:0000256" key="5">
    <source>
        <dbReference type="ARBA" id="ARBA00022989"/>
    </source>
</evidence>
<dbReference type="EMBL" id="AJYA01000014">
    <property type="protein sequence ID" value="EIM77553.1"/>
    <property type="molecule type" value="Genomic_DNA"/>
</dbReference>
<proteinExistence type="predicted"/>
<feature type="transmembrane region" description="Helical" evidence="7">
    <location>
        <begin position="293"/>
        <end position="314"/>
    </location>
</feature>
<dbReference type="Proteomes" id="UP000005551">
    <property type="component" value="Unassembled WGS sequence"/>
</dbReference>
<dbReference type="STRING" id="1189621.A3SI_06314"/>
<dbReference type="GO" id="GO:0034755">
    <property type="term" value="P:iron ion transmembrane transport"/>
    <property type="evidence" value="ECO:0007669"/>
    <property type="project" value="TreeGrafter"/>
</dbReference>
<evidence type="ECO:0000256" key="6">
    <source>
        <dbReference type="ARBA" id="ARBA00023136"/>
    </source>
</evidence>
<evidence type="ECO:0000256" key="2">
    <source>
        <dbReference type="ARBA" id="ARBA00022448"/>
    </source>
</evidence>
<evidence type="ECO:0000313" key="9">
    <source>
        <dbReference type="Proteomes" id="UP000005551"/>
    </source>
</evidence>
<dbReference type="AlphaFoldDB" id="I5C6V1"/>
<dbReference type="GO" id="GO:0015086">
    <property type="term" value="F:cadmium ion transmembrane transporter activity"/>
    <property type="evidence" value="ECO:0007669"/>
    <property type="project" value="TreeGrafter"/>
</dbReference>
<evidence type="ECO:0000313" key="8">
    <source>
        <dbReference type="EMBL" id="EIM77553.1"/>
    </source>
</evidence>
<keyword evidence="3 7" id="KW-0812">Transmembrane</keyword>
<feature type="transmembrane region" description="Helical" evidence="7">
    <location>
        <begin position="259"/>
        <end position="281"/>
    </location>
</feature>
<feature type="transmembrane region" description="Helical" evidence="7">
    <location>
        <begin position="71"/>
        <end position="89"/>
    </location>
</feature>
<dbReference type="PATRIC" id="fig|1189621.3.peg.1320"/>
<gene>
    <name evidence="8" type="ORF">A3SI_06314</name>
</gene>
<evidence type="ECO:0000256" key="3">
    <source>
        <dbReference type="ARBA" id="ARBA00022692"/>
    </source>
</evidence>
<evidence type="ECO:0000256" key="1">
    <source>
        <dbReference type="ARBA" id="ARBA00004141"/>
    </source>
</evidence>
<keyword evidence="4" id="KW-0769">Symport</keyword>
<evidence type="ECO:0000256" key="4">
    <source>
        <dbReference type="ARBA" id="ARBA00022847"/>
    </source>
</evidence>
<keyword evidence="5 7" id="KW-1133">Transmembrane helix</keyword>
<dbReference type="RefSeq" id="WP_009054076.1">
    <property type="nucleotide sequence ID" value="NZ_AJYA01000014.1"/>
</dbReference>
<keyword evidence="2" id="KW-0813">Transport</keyword>
<reference evidence="8 9" key="1">
    <citation type="submission" date="2012-05" db="EMBL/GenBank/DDBJ databases">
        <title>Genome sequence of Nitritalea halalkaliphila LW7.</title>
        <authorList>
            <person name="Jangir P.K."/>
            <person name="Singh A."/>
            <person name="Shivaji S."/>
            <person name="Sharma R."/>
        </authorList>
    </citation>
    <scope>NUCLEOTIDE SEQUENCE [LARGE SCALE GENOMIC DNA]</scope>
    <source>
        <strain evidence="8 9">LW7</strain>
    </source>
</reference>
<dbReference type="GO" id="GO:0005886">
    <property type="term" value="C:plasma membrane"/>
    <property type="evidence" value="ECO:0007669"/>
    <property type="project" value="TreeGrafter"/>
</dbReference>
<feature type="transmembrane region" description="Helical" evidence="7">
    <location>
        <begin position="45"/>
        <end position="64"/>
    </location>
</feature>
<sequence length="319" mass="34014">MLVLLITAIGVGNTAYEVGNLSGAALGLALVAEQLTPLAKNWPIGVFQGLLGLTVALLLVLGNMRQLEKRVLFLVALLALAFIGTAVALQPAPAALARGLIPRIESDSFLVLSLLGTTVVPYNLFLHSGLVRERYPEGVQARWVRRDLAQALLLGGLISMAIVITGAGSGLVGLRHWSDLAEGLRPLLGTWAPLAVGLGILAAGLSSALTAAFAGAYVVCSLLHWSTALRGLPMRGLMALIVGLATWIGWMGWDLFQLIALAQFTNALLLPLLSFGLWHLIRQSQTAGPFFRWLLLFFASLSLLLSGKGLWTLWQQLMG</sequence>
<dbReference type="PRINTS" id="PR00447">
    <property type="entry name" value="NATRESASSCMP"/>
</dbReference>
<comment type="subcellular location">
    <subcellularLocation>
        <location evidence="1">Membrane</location>
        <topology evidence="1">Multi-pass membrane protein</topology>
    </subcellularLocation>
</comment>
<accession>I5C6V1</accession>
<dbReference type="GO" id="GO:0005384">
    <property type="term" value="F:manganese ion transmembrane transporter activity"/>
    <property type="evidence" value="ECO:0007669"/>
    <property type="project" value="TreeGrafter"/>
</dbReference>
<keyword evidence="6 7" id="KW-0472">Membrane</keyword>
<feature type="transmembrane region" description="Helical" evidence="7">
    <location>
        <begin position="151"/>
        <end position="174"/>
    </location>
</feature>
<dbReference type="OrthoDB" id="9787548at2"/>